<evidence type="ECO:0000313" key="1">
    <source>
        <dbReference type="EnsemblPlants" id="OGLUM06G18020.1"/>
    </source>
</evidence>
<dbReference type="AlphaFoldDB" id="A0A0E0AAD4"/>
<protein>
    <submittedName>
        <fullName evidence="1">Uncharacterized protein</fullName>
    </submittedName>
</protein>
<keyword evidence="2" id="KW-1185">Reference proteome</keyword>
<proteinExistence type="predicted"/>
<accession>A0A0E0AAD4</accession>
<organism evidence="1">
    <name type="scientific">Oryza glumipatula</name>
    <dbReference type="NCBI Taxonomy" id="40148"/>
    <lineage>
        <taxon>Eukaryota</taxon>
        <taxon>Viridiplantae</taxon>
        <taxon>Streptophyta</taxon>
        <taxon>Embryophyta</taxon>
        <taxon>Tracheophyta</taxon>
        <taxon>Spermatophyta</taxon>
        <taxon>Magnoliopsida</taxon>
        <taxon>Liliopsida</taxon>
        <taxon>Poales</taxon>
        <taxon>Poaceae</taxon>
        <taxon>BOP clade</taxon>
        <taxon>Oryzoideae</taxon>
        <taxon>Oryzeae</taxon>
        <taxon>Oryzinae</taxon>
        <taxon>Oryza</taxon>
    </lineage>
</organism>
<sequence>MNKMNGRRILTKNGRNILDFRSSLKAWKAHRGCKTAIVGARPKRIAHMVRSQSPICHTAIACHLRSASCPCPRLLPRGNQTFTFSDGAETGPLPCPFGSFLVLPWI</sequence>
<dbReference type="Proteomes" id="UP000026961">
    <property type="component" value="Chromosome 6"/>
</dbReference>
<reference evidence="1" key="1">
    <citation type="submission" date="2015-04" db="UniProtKB">
        <authorList>
            <consortium name="EnsemblPlants"/>
        </authorList>
    </citation>
    <scope>IDENTIFICATION</scope>
</reference>
<evidence type="ECO:0000313" key="2">
    <source>
        <dbReference type="Proteomes" id="UP000026961"/>
    </source>
</evidence>
<name>A0A0E0AAD4_9ORYZ</name>
<dbReference type="Gramene" id="OGLUM06G18020.1">
    <property type="protein sequence ID" value="OGLUM06G18020.1"/>
    <property type="gene ID" value="OGLUM06G18020"/>
</dbReference>
<dbReference type="EnsemblPlants" id="OGLUM06G18020.1">
    <property type="protein sequence ID" value="OGLUM06G18020.1"/>
    <property type="gene ID" value="OGLUM06G18020"/>
</dbReference>
<reference evidence="1" key="2">
    <citation type="submission" date="2018-05" db="EMBL/GenBank/DDBJ databases">
        <title>OgluRS3 (Oryza glumaepatula Reference Sequence Version 3).</title>
        <authorList>
            <person name="Zhang J."/>
            <person name="Kudrna D."/>
            <person name="Lee S."/>
            <person name="Talag J."/>
            <person name="Welchert J."/>
            <person name="Wing R.A."/>
        </authorList>
    </citation>
    <scope>NUCLEOTIDE SEQUENCE [LARGE SCALE GENOMIC DNA]</scope>
</reference>
<dbReference type="HOGENOM" id="CLU_2227360_0_0_1"/>